<dbReference type="Pfam" id="PF02625">
    <property type="entry name" value="XdhC_CoxI"/>
    <property type="match status" value="1"/>
</dbReference>
<dbReference type="Pfam" id="PF13478">
    <property type="entry name" value="XdhC_C"/>
    <property type="match status" value="1"/>
</dbReference>
<comment type="caution">
    <text evidence="3">The sequence shown here is derived from an EMBL/GenBank/DDBJ whole genome shotgun (WGS) entry which is preliminary data.</text>
</comment>
<dbReference type="PANTHER" id="PTHR30388:SF4">
    <property type="entry name" value="MOLYBDENUM COFACTOR INSERTION CHAPERONE PAOD"/>
    <property type="match status" value="1"/>
</dbReference>
<dbReference type="Gene3D" id="3.40.50.720">
    <property type="entry name" value="NAD(P)-binding Rossmann-like Domain"/>
    <property type="match status" value="1"/>
</dbReference>
<keyword evidence="3" id="KW-0560">Oxidoreductase</keyword>
<dbReference type="InterPro" id="IPR027051">
    <property type="entry name" value="XdhC_Rossmann_dom"/>
</dbReference>
<dbReference type="Proteomes" id="UP000020077">
    <property type="component" value="Unassembled WGS sequence"/>
</dbReference>
<dbReference type="SUPFAM" id="SSF51735">
    <property type="entry name" value="NAD(P)-binding Rossmann-fold domains"/>
    <property type="match status" value="1"/>
</dbReference>
<feature type="domain" description="XdhC- CoxI" evidence="1">
    <location>
        <begin position="15"/>
        <end position="69"/>
    </location>
</feature>
<dbReference type="InterPro" id="IPR052698">
    <property type="entry name" value="MoCofactor_Util/Proc"/>
</dbReference>
<dbReference type="InterPro" id="IPR003777">
    <property type="entry name" value="XdhC_CoxI"/>
</dbReference>
<dbReference type="GO" id="GO:0004854">
    <property type="term" value="F:xanthine dehydrogenase activity"/>
    <property type="evidence" value="ECO:0007669"/>
    <property type="project" value="UniProtKB-EC"/>
</dbReference>
<gene>
    <name evidence="3" type="primary">pucA</name>
    <name evidence="3" type="ORF">AW09_004542</name>
</gene>
<feature type="domain" description="XdhC Rossmann" evidence="2">
    <location>
        <begin position="165"/>
        <end position="307"/>
    </location>
</feature>
<reference evidence="3 4" key="1">
    <citation type="submission" date="2014-02" db="EMBL/GenBank/DDBJ databases">
        <title>Expanding our view of genomic diversity in Candidatus Accumulibacter clades.</title>
        <authorList>
            <person name="Skennerton C.T."/>
            <person name="Barr J.J."/>
            <person name="Slater F.R."/>
            <person name="Bond P.L."/>
            <person name="Tyson G.W."/>
        </authorList>
    </citation>
    <scope>NUCLEOTIDE SEQUENCE [LARGE SCALE GENOMIC DNA]</scope>
    <source>
        <strain evidence="4">BA-91</strain>
    </source>
</reference>
<organism evidence="3 4">
    <name type="scientific">Candidatus Accumulibacter phosphatis</name>
    <dbReference type="NCBI Taxonomy" id="327160"/>
    <lineage>
        <taxon>Bacteria</taxon>
        <taxon>Pseudomonadati</taxon>
        <taxon>Pseudomonadota</taxon>
        <taxon>Betaproteobacteria</taxon>
        <taxon>Candidatus Accumulibacter</taxon>
    </lineage>
</organism>
<dbReference type="PANTHER" id="PTHR30388">
    <property type="entry name" value="ALDEHYDE OXIDOREDUCTASE MOLYBDENUM COFACTOR ASSEMBLY PROTEIN"/>
    <property type="match status" value="1"/>
</dbReference>
<protein>
    <submittedName>
        <fullName evidence="3">Putative xanthine dehydrogenase subunit A</fullName>
        <ecNumber evidence="3">1.17.1.4</ecNumber>
    </submittedName>
</protein>
<dbReference type="EC" id="1.17.1.4" evidence="3"/>
<evidence type="ECO:0000313" key="4">
    <source>
        <dbReference type="Proteomes" id="UP000020077"/>
    </source>
</evidence>
<evidence type="ECO:0000259" key="1">
    <source>
        <dbReference type="Pfam" id="PF02625"/>
    </source>
</evidence>
<dbReference type="InterPro" id="IPR036291">
    <property type="entry name" value="NAD(P)-bd_dom_sf"/>
</dbReference>
<dbReference type="EMBL" id="JDVG02000711">
    <property type="protein sequence ID" value="KFB70367.1"/>
    <property type="molecule type" value="Genomic_DNA"/>
</dbReference>
<sequence length="342" mass="36904">MDSVDRQVLSEVRRWAEQGYRFALVTVVRTWGSAPRPAGAWMALRQDGRVCGSVSGGCIEDDLIGRLRAGELAGDLPFSQTYGVTRAEAERFGLPCGGTLELVIEPRPCASLLAQLEEELVCGRLVVRSLTLATGQASLADAAPGESIHWDGKLLRTPHGPAWRLLIIGAGQISRYLAEMAQALDYAVTICDPRPEYRDAWQVPGSRLADGMPDDVVQTMRPDPHLAVVAVTHDPKLDDLALLEALKSPAFYVGALGSRRNNARRRERLMQYFDLSAEQVGRLHGPVGMAIGSRTPPEIALSILAEMTATKYGIVTRTADNGPYRHESTAAAKAAVAGSPLA</sequence>
<proteinExistence type="predicted"/>
<dbReference type="AlphaFoldDB" id="A0A084Y6M3"/>
<evidence type="ECO:0000259" key="2">
    <source>
        <dbReference type="Pfam" id="PF13478"/>
    </source>
</evidence>
<accession>A0A084Y6M3</accession>
<evidence type="ECO:0000313" key="3">
    <source>
        <dbReference type="EMBL" id="KFB70367.1"/>
    </source>
</evidence>
<name>A0A084Y6M3_9PROT</name>